<organism evidence="3">
    <name type="scientific">human gut metagenome</name>
    <dbReference type="NCBI Taxonomy" id="408170"/>
    <lineage>
        <taxon>unclassified sequences</taxon>
        <taxon>metagenomes</taxon>
        <taxon>organismal metagenomes</taxon>
    </lineage>
</organism>
<dbReference type="PANTHER" id="PTHR24180">
    <property type="entry name" value="CYCLIN-DEPENDENT KINASE INHIBITOR 2C-RELATED"/>
    <property type="match status" value="1"/>
</dbReference>
<dbReference type="InterPro" id="IPR051637">
    <property type="entry name" value="Ank_repeat_dom-contain_49"/>
</dbReference>
<evidence type="ECO:0000256" key="2">
    <source>
        <dbReference type="ARBA" id="ARBA00023043"/>
    </source>
</evidence>
<dbReference type="Pfam" id="PF12796">
    <property type="entry name" value="Ank_2"/>
    <property type="match status" value="1"/>
</dbReference>
<dbReference type="EMBL" id="AJWZ01002010">
    <property type="protein sequence ID" value="EKC72142.1"/>
    <property type="molecule type" value="Genomic_DNA"/>
</dbReference>
<sequence length="181" mass="20155">HPPLCRAAKKGFYEICKTLIQYGADVNCIKDRLFSPLWGASSGNHLEIVKLLIENGADINAYESSTTAALNEAAAKGHFEIVRYLIEKGADINRLTTTLLFSPLDWSISSGHNEISLFLKEKGASSNINHDYVWSEVGGGISQHIDWNIGRVIPNKFNERKMVYSIGLRLLIEATIRYCSV</sequence>
<dbReference type="InterPro" id="IPR036770">
    <property type="entry name" value="Ankyrin_rpt-contain_sf"/>
</dbReference>
<name>K1TGE4_9ZZZZ</name>
<accession>K1TGE4</accession>
<dbReference type="InterPro" id="IPR002110">
    <property type="entry name" value="Ankyrin_rpt"/>
</dbReference>
<keyword evidence="1" id="KW-0677">Repeat</keyword>
<dbReference type="AlphaFoldDB" id="K1TGE4"/>
<dbReference type="Gene3D" id="1.25.40.20">
    <property type="entry name" value="Ankyrin repeat-containing domain"/>
    <property type="match status" value="1"/>
</dbReference>
<evidence type="ECO:0000256" key="1">
    <source>
        <dbReference type="ARBA" id="ARBA00022737"/>
    </source>
</evidence>
<keyword evidence="2" id="KW-0040">ANK repeat</keyword>
<dbReference type="SMART" id="SM00248">
    <property type="entry name" value="ANK"/>
    <property type="match status" value="4"/>
</dbReference>
<proteinExistence type="predicted"/>
<evidence type="ECO:0000313" key="3">
    <source>
        <dbReference type="EMBL" id="EKC72142.1"/>
    </source>
</evidence>
<reference evidence="3" key="1">
    <citation type="journal article" date="2013" name="Environ. Microbiol.">
        <title>Microbiota from the distal guts of lean and obese adolescents exhibit partial functional redundancy besides clear differences in community structure.</title>
        <authorList>
            <person name="Ferrer M."/>
            <person name="Ruiz A."/>
            <person name="Lanza F."/>
            <person name="Haange S.B."/>
            <person name="Oberbach A."/>
            <person name="Till H."/>
            <person name="Bargiela R."/>
            <person name="Campoy C."/>
            <person name="Segura M.T."/>
            <person name="Richter M."/>
            <person name="von Bergen M."/>
            <person name="Seifert J."/>
            <person name="Suarez A."/>
        </authorList>
    </citation>
    <scope>NUCLEOTIDE SEQUENCE</scope>
</reference>
<gene>
    <name evidence="3" type="ORF">OBE_03040</name>
</gene>
<dbReference type="SUPFAM" id="SSF48403">
    <property type="entry name" value="Ankyrin repeat"/>
    <property type="match status" value="1"/>
</dbReference>
<comment type="caution">
    <text evidence="3">The sequence shown here is derived from an EMBL/GenBank/DDBJ whole genome shotgun (WGS) entry which is preliminary data.</text>
</comment>
<protein>
    <submittedName>
        <fullName evidence="3">Ankyrin repeat protein</fullName>
    </submittedName>
</protein>
<dbReference type="PROSITE" id="PS50088">
    <property type="entry name" value="ANK_REPEAT"/>
    <property type="match status" value="3"/>
</dbReference>
<dbReference type="PROSITE" id="PS50297">
    <property type="entry name" value="ANK_REP_REGION"/>
    <property type="match status" value="3"/>
</dbReference>
<dbReference type="PANTHER" id="PTHR24180:SF45">
    <property type="entry name" value="POLY [ADP-RIBOSE] POLYMERASE TANKYRASE"/>
    <property type="match status" value="1"/>
</dbReference>
<feature type="non-terminal residue" evidence="3">
    <location>
        <position position="1"/>
    </location>
</feature>